<dbReference type="Proteomes" id="UP000253529">
    <property type="component" value="Unassembled WGS sequence"/>
</dbReference>
<evidence type="ECO:0000256" key="1">
    <source>
        <dbReference type="SAM" id="Phobius"/>
    </source>
</evidence>
<feature type="transmembrane region" description="Helical" evidence="1">
    <location>
        <begin position="67"/>
        <end position="93"/>
    </location>
</feature>
<keyword evidence="1" id="KW-0812">Transmembrane</keyword>
<dbReference type="RefSeq" id="WP_113889081.1">
    <property type="nucleotide sequence ID" value="NZ_QNRK01000009.1"/>
</dbReference>
<name>A0A366FL02_9HYPH</name>
<keyword evidence="1" id="KW-1133">Transmembrane helix</keyword>
<dbReference type="Pfam" id="PF05437">
    <property type="entry name" value="AzlD"/>
    <property type="match status" value="1"/>
</dbReference>
<dbReference type="OrthoDB" id="7870157at2"/>
<protein>
    <submittedName>
        <fullName evidence="2">Putative membrane protein</fullName>
    </submittedName>
</protein>
<keyword evidence="3" id="KW-1185">Reference proteome</keyword>
<gene>
    <name evidence="2" type="ORF">DFR50_109159</name>
</gene>
<proteinExistence type="predicted"/>
<organism evidence="2 3">
    <name type="scientific">Roseiarcus fermentans</name>
    <dbReference type="NCBI Taxonomy" id="1473586"/>
    <lineage>
        <taxon>Bacteria</taxon>
        <taxon>Pseudomonadati</taxon>
        <taxon>Pseudomonadota</taxon>
        <taxon>Alphaproteobacteria</taxon>
        <taxon>Hyphomicrobiales</taxon>
        <taxon>Roseiarcaceae</taxon>
        <taxon>Roseiarcus</taxon>
    </lineage>
</organism>
<accession>A0A366FL02</accession>
<sequence length="97" mass="9790">MDEHWLLIAALAAGTLSIRLAGAWAGQAIPAHGPLARALDALPGCLIVALVATSMLTGGWREWAAGAIAAAAAVATRSVPATMAVGIAAIWALRHMV</sequence>
<evidence type="ECO:0000313" key="3">
    <source>
        <dbReference type="Proteomes" id="UP000253529"/>
    </source>
</evidence>
<reference evidence="2 3" key="1">
    <citation type="submission" date="2018-06" db="EMBL/GenBank/DDBJ databases">
        <title>Genomic Encyclopedia of Type Strains, Phase IV (KMG-IV): sequencing the most valuable type-strain genomes for metagenomic binning, comparative biology and taxonomic classification.</title>
        <authorList>
            <person name="Goeker M."/>
        </authorList>
    </citation>
    <scope>NUCLEOTIDE SEQUENCE [LARGE SCALE GENOMIC DNA]</scope>
    <source>
        <strain evidence="2 3">DSM 24875</strain>
    </source>
</reference>
<dbReference type="InterPro" id="IPR008407">
    <property type="entry name" value="Brnchd-chn_aa_trnsp_AzlD"/>
</dbReference>
<dbReference type="AlphaFoldDB" id="A0A366FL02"/>
<dbReference type="EMBL" id="QNRK01000009">
    <property type="protein sequence ID" value="RBP14405.1"/>
    <property type="molecule type" value="Genomic_DNA"/>
</dbReference>
<keyword evidence="1" id="KW-0472">Membrane</keyword>
<feature type="transmembrane region" description="Helical" evidence="1">
    <location>
        <begin position="41"/>
        <end position="60"/>
    </location>
</feature>
<evidence type="ECO:0000313" key="2">
    <source>
        <dbReference type="EMBL" id="RBP14405.1"/>
    </source>
</evidence>
<comment type="caution">
    <text evidence="2">The sequence shown here is derived from an EMBL/GenBank/DDBJ whole genome shotgun (WGS) entry which is preliminary data.</text>
</comment>